<dbReference type="EMBL" id="CP019454">
    <property type="protein sequence ID" value="AUW92785.1"/>
    <property type="molecule type" value="Genomic_DNA"/>
</dbReference>
<dbReference type="InterPro" id="IPR011098">
    <property type="entry name" value="G5_dom"/>
</dbReference>
<reference evidence="3 4" key="1">
    <citation type="journal article" date="2019" name="Sci. Rep.">
        <title>Sulfobacillus thermotolerans: new insights into resistance and metabolic capacities of acidophilic chemolithotrophs.</title>
        <authorList>
            <person name="Panyushkina A.E."/>
            <person name="Babenko V.V."/>
            <person name="Nikitina A.S."/>
            <person name="Selezneva O.V."/>
            <person name="Tsaplina I.A."/>
            <person name="Letarova M.A."/>
            <person name="Kostryukova E.S."/>
            <person name="Letarov A.V."/>
        </authorList>
    </citation>
    <scope>NUCLEOTIDE SEQUENCE [LARGE SCALE GENOMIC DNA]</scope>
    <source>
        <strain evidence="3 4">Kr1</strain>
    </source>
</reference>
<dbReference type="CDD" id="cd22786">
    <property type="entry name" value="DPBB_YuiC-like"/>
    <property type="match status" value="1"/>
</dbReference>
<evidence type="ECO:0000313" key="4">
    <source>
        <dbReference type="Proteomes" id="UP000325292"/>
    </source>
</evidence>
<dbReference type="PANTHER" id="PTHR39160:SF4">
    <property type="entry name" value="RESUSCITATION-PROMOTING FACTOR RPFB"/>
    <property type="match status" value="1"/>
</dbReference>
<sequence length="328" mass="35659">MATWSFKAMRPWLFGALAATAIGTGLVTTQYRPVEIQVYSPAGARTLKLWTFRSKVRNILAQAKIAASARDVVRVKTSSAGTKTIAIREAIPVWVRTAHHHFKYWTTDYHVGSVLSALGIKLGPLDKVRPPLTASLVAGAHVDVIRQWLENKTITSSLPFSVTYRPDPNLIKGHRQILQNGRKGLVATTVQYLVQDGTPLHNKVVAKKLIQPPSPEVVAYGTAQPITINGQTMMITKQMYMVSTGYWPNPSWSTGLTASGTPAHYGVAAVDPSVIPLGTQLYIPGYGYAVALDTGSAIIGNRIDLCFNDQGQAMDWGVQPLMVDILGN</sequence>
<dbReference type="InterPro" id="IPR036908">
    <property type="entry name" value="RlpA-like_sf"/>
</dbReference>
<dbReference type="SUPFAM" id="SSF50685">
    <property type="entry name" value="Barwin-like endoglucanases"/>
    <property type="match status" value="1"/>
</dbReference>
<dbReference type="InterPro" id="IPR051933">
    <property type="entry name" value="Resuscitation_pf_RpfB"/>
</dbReference>
<dbReference type="SMART" id="SM01208">
    <property type="entry name" value="G5"/>
    <property type="match status" value="1"/>
</dbReference>
<evidence type="ECO:0000259" key="2">
    <source>
        <dbReference type="PROSITE" id="PS51109"/>
    </source>
</evidence>
<keyword evidence="4" id="KW-1185">Reference proteome</keyword>
<dbReference type="Pfam" id="PF06725">
    <property type="entry name" value="3D"/>
    <property type="match status" value="1"/>
</dbReference>
<keyword evidence="1" id="KW-0732">Signal</keyword>
<organism evidence="3 4">
    <name type="scientific">Sulfobacillus thermotolerans</name>
    <dbReference type="NCBI Taxonomy" id="338644"/>
    <lineage>
        <taxon>Bacteria</taxon>
        <taxon>Bacillati</taxon>
        <taxon>Bacillota</taxon>
        <taxon>Clostridia</taxon>
        <taxon>Eubacteriales</taxon>
        <taxon>Clostridiales Family XVII. Incertae Sedis</taxon>
        <taxon>Sulfobacillus</taxon>
    </lineage>
</organism>
<dbReference type="Proteomes" id="UP000325292">
    <property type="component" value="Chromosome"/>
</dbReference>
<dbReference type="Pfam" id="PF03990">
    <property type="entry name" value="DUF348"/>
    <property type="match status" value="2"/>
</dbReference>
<gene>
    <name evidence="3" type="ORF">BXT84_01460</name>
</gene>
<dbReference type="Pfam" id="PF07501">
    <property type="entry name" value="G5"/>
    <property type="match status" value="1"/>
</dbReference>
<dbReference type="PROSITE" id="PS51109">
    <property type="entry name" value="G5"/>
    <property type="match status" value="1"/>
</dbReference>
<proteinExistence type="predicted"/>
<dbReference type="PANTHER" id="PTHR39160">
    <property type="entry name" value="CELL WALL-BINDING PROTEIN YOCH"/>
    <property type="match status" value="1"/>
</dbReference>
<evidence type="ECO:0000256" key="1">
    <source>
        <dbReference type="ARBA" id="ARBA00022729"/>
    </source>
</evidence>
<dbReference type="Gene3D" id="2.20.230.10">
    <property type="entry name" value="Resuscitation-promoting factor rpfb"/>
    <property type="match status" value="1"/>
</dbReference>
<feature type="domain" description="G5" evidence="2">
    <location>
        <begin position="144"/>
        <end position="224"/>
    </location>
</feature>
<dbReference type="Gene3D" id="2.40.40.10">
    <property type="entry name" value="RlpA-like domain"/>
    <property type="match status" value="1"/>
</dbReference>
<accession>A0ABN5GWI6</accession>
<name>A0ABN5GWI6_9FIRM</name>
<dbReference type="RefSeq" id="WP_103376055.1">
    <property type="nucleotide sequence ID" value="NZ_CP133983.1"/>
</dbReference>
<dbReference type="InterPro" id="IPR010611">
    <property type="entry name" value="3D_dom"/>
</dbReference>
<protein>
    <recommendedName>
        <fullName evidence="2">G5 domain-containing protein</fullName>
    </recommendedName>
</protein>
<dbReference type="InterPro" id="IPR007137">
    <property type="entry name" value="DUF348"/>
</dbReference>
<evidence type="ECO:0000313" key="3">
    <source>
        <dbReference type="EMBL" id="AUW92785.1"/>
    </source>
</evidence>